<feature type="region of interest" description="Disordered" evidence="1">
    <location>
        <begin position="128"/>
        <end position="152"/>
    </location>
</feature>
<sequence length="152" mass="17443">MAPKKPQAEIHYIGTCIEVPQAEIHYIGTCIEVPTNQKYSSSSSSSSRGRQLMESSEMENSEKSIFKDVYGKSSSGFNRSYKREEFIDKSSGRLGYKAEVKYTRTNKYDDMEEGYTHEYQTQVKHKHVAYPSNKQGFSSTNKKGNKKSIDYY</sequence>
<reference evidence="3" key="1">
    <citation type="submission" date="2013-01" db="EMBL/GenBank/DDBJ databases">
        <title>Draft Genome Sequence of a Mulberry Tree, Morus notabilis C.K. Schneid.</title>
        <authorList>
            <person name="He N."/>
            <person name="Zhao S."/>
        </authorList>
    </citation>
    <scope>NUCLEOTIDE SEQUENCE</scope>
</reference>
<feature type="compositionally biased region" description="Polar residues" evidence="1">
    <location>
        <begin position="132"/>
        <end position="142"/>
    </location>
</feature>
<protein>
    <submittedName>
        <fullName evidence="2">Uncharacterized protein</fullName>
    </submittedName>
</protein>
<evidence type="ECO:0000313" key="3">
    <source>
        <dbReference type="Proteomes" id="UP000030645"/>
    </source>
</evidence>
<keyword evidence="3" id="KW-1185">Reference proteome</keyword>
<dbReference type="Proteomes" id="UP000030645">
    <property type="component" value="Unassembled WGS sequence"/>
</dbReference>
<gene>
    <name evidence="2" type="ORF">L484_019126</name>
</gene>
<accession>W9SLP6</accession>
<evidence type="ECO:0000313" key="2">
    <source>
        <dbReference type="EMBL" id="EXC34527.1"/>
    </source>
</evidence>
<evidence type="ECO:0000256" key="1">
    <source>
        <dbReference type="SAM" id="MobiDB-lite"/>
    </source>
</evidence>
<proteinExistence type="predicted"/>
<name>W9SLP6_9ROSA</name>
<dbReference type="AlphaFoldDB" id="W9SLP6"/>
<feature type="region of interest" description="Disordered" evidence="1">
    <location>
        <begin position="36"/>
        <end position="65"/>
    </location>
</feature>
<dbReference type="EMBL" id="KE346350">
    <property type="protein sequence ID" value="EXC34527.1"/>
    <property type="molecule type" value="Genomic_DNA"/>
</dbReference>
<organism evidence="2 3">
    <name type="scientific">Morus notabilis</name>
    <dbReference type="NCBI Taxonomy" id="981085"/>
    <lineage>
        <taxon>Eukaryota</taxon>
        <taxon>Viridiplantae</taxon>
        <taxon>Streptophyta</taxon>
        <taxon>Embryophyta</taxon>
        <taxon>Tracheophyta</taxon>
        <taxon>Spermatophyta</taxon>
        <taxon>Magnoliopsida</taxon>
        <taxon>eudicotyledons</taxon>
        <taxon>Gunneridae</taxon>
        <taxon>Pentapetalae</taxon>
        <taxon>rosids</taxon>
        <taxon>fabids</taxon>
        <taxon>Rosales</taxon>
        <taxon>Moraceae</taxon>
        <taxon>Moreae</taxon>
        <taxon>Morus</taxon>
    </lineage>
</organism>